<reference evidence="2" key="1">
    <citation type="journal article" date="2015" name="Environ. Microbiol.">
        <title>Plasmids from the gut microbiome of cabbage root fly larvae encode SaxA that catalyses the conversion of the plant toxin 2-phenylethyl isothiocyanate.</title>
        <authorList>
            <person name="Welte C.U."/>
            <person name="de Graaf R.M."/>
            <person name="van den Bosch T.J."/>
            <person name="Op den Camp H.J."/>
            <person name="van Dam N.M."/>
            <person name="Jetten M.S."/>
        </authorList>
    </citation>
    <scope>NUCLEOTIDE SEQUENCE</scope>
    <source>
        <plasmid evidence="2">Drgb3</plasmid>
    </source>
</reference>
<feature type="transmembrane region" description="Helical" evidence="1">
    <location>
        <begin position="120"/>
        <end position="138"/>
    </location>
</feature>
<evidence type="ECO:0008006" key="3">
    <source>
        <dbReference type="Google" id="ProtNLM"/>
    </source>
</evidence>
<sequence length="196" mass="22359">MRISRNDLEADVEKILLSLRNDNYMIPTNKEIFAPIVRVLLVIYTIQMLCLVVDYFVNYQNGMSAYFSLRDPFYILVSNIFSSAIVFILFYPYASILPCINKQIRDSSTLLTMLKEKFDFFLRLLIATNVVVGVVMVIKGSQLVFFLGLSWFITFIIFNIVFNLSIGRYFTPAVVAGIDKIKSLLSPSSAVSESKQ</sequence>
<evidence type="ECO:0000313" key="2">
    <source>
        <dbReference type="EMBL" id="ALG88596.1"/>
    </source>
</evidence>
<accession>A0A0N9NLY0</accession>
<reference evidence="2" key="2">
    <citation type="submission" date="2015-07" db="EMBL/GenBank/DDBJ databases">
        <authorList>
            <person name="Welte C."/>
            <person name="de Graaf R."/>
            <person name="van den Bosch T.J.M."/>
            <person name="Op den Camp H."/>
            <person name="van Dam N."/>
            <person name="Jetten M."/>
        </authorList>
    </citation>
    <scope>NUCLEOTIDE SEQUENCE</scope>
    <source>
        <plasmid evidence="2">Drgb3</plasmid>
    </source>
</reference>
<proteinExistence type="predicted"/>
<feature type="transmembrane region" description="Helical" evidence="1">
    <location>
        <begin position="144"/>
        <end position="162"/>
    </location>
</feature>
<dbReference type="AlphaFoldDB" id="A0A0N9NLY0"/>
<keyword evidence="1" id="KW-0812">Transmembrane</keyword>
<feature type="transmembrane region" description="Helical" evidence="1">
    <location>
        <begin position="32"/>
        <end position="57"/>
    </location>
</feature>
<keyword evidence="1" id="KW-0472">Membrane</keyword>
<keyword evidence="2" id="KW-0614">Plasmid</keyword>
<dbReference type="EMBL" id="KT351734">
    <property type="protein sequence ID" value="ALG88596.1"/>
    <property type="molecule type" value="Genomic_DNA"/>
</dbReference>
<keyword evidence="1" id="KW-1133">Transmembrane helix</keyword>
<feature type="transmembrane region" description="Helical" evidence="1">
    <location>
        <begin position="73"/>
        <end position="100"/>
    </location>
</feature>
<name>A0A0N9NLY0_PECCA</name>
<protein>
    <recommendedName>
        <fullName evidence="3">Protein traS</fullName>
    </recommendedName>
</protein>
<dbReference type="RefSeq" id="WP_181375113.1">
    <property type="nucleotide sequence ID" value="NZ_KT351734.1"/>
</dbReference>
<evidence type="ECO:0000256" key="1">
    <source>
        <dbReference type="SAM" id="Phobius"/>
    </source>
</evidence>
<geneLocation type="plasmid" evidence="2">
    <name>Drgb3</name>
</geneLocation>
<organism evidence="2">
    <name type="scientific">Pectobacterium carotovorum</name>
    <name type="common">Erwinia carotovora</name>
    <dbReference type="NCBI Taxonomy" id="554"/>
    <lineage>
        <taxon>Bacteria</taxon>
        <taxon>Pseudomonadati</taxon>
        <taxon>Pseudomonadota</taxon>
        <taxon>Gammaproteobacteria</taxon>
        <taxon>Enterobacterales</taxon>
        <taxon>Pectobacteriaceae</taxon>
        <taxon>Pectobacterium</taxon>
    </lineage>
</organism>